<accession>A0ABQ2CK19</accession>
<sequence length="355" mass="39998">MLPAKRHRILQGPRGRRLCLELALQVDSEIRYAAFRLAQELEGGRGVSRVLLNAAPASDTEPRPPAPSVESFAERLKFTDFSNLDDNLMQAALERSVDSAKYWQPPDGEDVLAGLPVVAEALSPVAEQFMAARHMQWCWQPRQIEQWAIDWRLADDPAPLPKNPGKTLAEWARKERAEEVAAARERPSDPTANVSGTWWSIPHGLIQTVGQLPAGLSLVEDSLGWEHATTIPVRGSGKVLEINTAGDWVELCRKFPLEVTASRRHDWFHTTGRHGRWVIPDWEKATGEWDAMHLTVMGYLNAAGRPLQVDPETATVIAGWDPDSTIWLTDVAREWIGPRQQWQRDSNRDEWIRAQ</sequence>
<evidence type="ECO:0000313" key="2">
    <source>
        <dbReference type="Proteomes" id="UP000658754"/>
    </source>
</evidence>
<dbReference type="EMBL" id="BMKV01000004">
    <property type="protein sequence ID" value="GGI87373.1"/>
    <property type="molecule type" value="Genomic_DNA"/>
</dbReference>
<dbReference type="Proteomes" id="UP000658754">
    <property type="component" value="Unassembled WGS sequence"/>
</dbReference>
<reference evidence="2" key="1">
    <citation type="journal article" date="2019" name="Int. J. Syst. Evol. Microbiol.">
        <title>The Global Catalogue of Microorganisms (GCM) 10K type strain sequencing project: providing services to taxonomists for standard genome sequencing and annotation.</title>
        <authorList>
            <consortium name="The Broad Institute Genomics Platform"/>
            <consortium name="The Broad Institute Genome Sequencing Center for Infectious Disease"/>
            <person name="Wu L."/>
            <person name="Ma J."/>
        </authorList>
    </citation>
    <scope>NUCLEOTIDE SEQUENCE [LARGE SCALE GENOMIC DNA]</scope>
    <source>
        <strain evidence="2">CGMCC 1.3601</strain>
    </source>
</reference>
<protein>
    <submittedName>
        <fullName evidence="1">Uncharacterized protein</fullName>
    </submittedName>
</protein>
<comment type="caution">
    <text evidence="1">The sequence shown here is derived from an EMBL/GenBank/DDBJ whole genome shotgun (WGS) entry which is preliminary data.</text>
</comment>
<gene>
    <name evidence="1" type="ORF">GCM10007175_25750</name>
</gene>
<name>A0ABQ2CK19_9MICC</name>
<proteinExistence type="predicted"/>
<keyword evidence="2" id="KW-1185">Reference proteome</keyword>
<evidence type="ECO:0000313" key="1">
    <source>
        <dbReference type="EMBL" id="GGI87373.1"/>
    </source>
</evidence>
<organism evidence="1 2">
    <name type="scientific">Pseudarthrobacter scleromae</name>
    <dbReference type="NCBI Taxonomy" id="158897"/>
    <lineage>
        <taxon>Bacteria</taxon>
        <taxon>Bacillati</taxon>
        <taxon>Actinomycetota</taxon>
        <taxon>Actinomycetes</taxon>
        <taxon>Micrococcales</taxon>
        <taxon>Micrococcaceae</taxon>
        <taxon>Pseudarthrobacter</taxon>
    </lineage>
</organism>